<dbReference type="GO" id="GO:0005829">
    <property type="term" value="C:cytosol"/>
    <property type="evidence" value="ECO:0007669"/>
    <property type="project" value="TreeGrafter"/>
</dbReference>
<evidence type="ECO:0000256" key="6">
    <source>
        <dbReference type="PROSITE-ProRule" id="PRU00169"/>
    </source>
</evidence>
<dbReference type="CDD" id="cd17574">
    <property type="entry name" value="REC_OmpR"/>
    <property type="match status" value="1"/>
</dbReference>
<dbReference type="GO" id="GO:0000976">
    <property type="term" value="F:transcription cis-regulatory region binding"/>
    <property type="evidence" value="ECO:0007669"/>
    <property type="project" value="TreeGrafter"/>
</dbReference>
<dbReference type="GO" id="GO:0006355">
    <property type="term" value="P:regulation of DNA-templated transcription"/>
    <property type="evidence" value="ECO:0007669"/>
    <property type="project" value="InterPro"/>
</dbReference>
<dbReference type="PANTHER" id="PTHR48111">
    <property type="entry name" value="REGULATOR OF RPOS"/>
    <property type="match status" value="1"/>
</dbReference>
<feature type="modified residue" description="4-aspartylphosphate" evidence="6">
    <location>
        <position position="54"/>
    </location>
</feature>
<dbReference type="PROSITE" id="PS50110">
    <property type="entry name" value="RESPONSE_REGULATORY"/>
    <property type="match status" value="1"/>
</dbReference>
<dbReference type="InterPro" id="IPR016032">
    <property type="entry name" value="Sig_transdc_resp-reg_C-effctor"/>
</dbReference>
<sequence length="232" mass="25637">MSDEHILVVDDDQRLLRLLQRYLAENGYRVTTAQDAIQARDVLKLIQPDALVLDVTMPGENGLSLTRSLREEGLSLPILLLTARGEPADRIDGLESGADDYLGKPFEPRELLLRLRAHLRRVVPALSPVTEVPSVLRLGPLEFDVERGLLTGPEGPVHLTGGEAALLGVLTARPGIVMSREDIAKSLDMDEIGERAVDVQVTRLRRRIEADPKEPRFLHTVRGKGYVLKPGL</sequence>
<evidence type="ECO:0000256" key="1">
    <source>
        <dbReference type="ARBA" id="ARBA00022553"/>
    </source>
</evidence>
<feature type="DNA-binding region" description="OmpR/PhoB-type" evidence="7">
    <location>
        <begin position="133"/>
        <end position="230"/>
    </location>
</feature>
<accession>A0AAJ0QQ11</accession>
<keyword evidence="1 6" id="KW-0597">Phosphoprotein</keyword>
<keyword evidence="2" id="KW-0902">Two-component regulatory system</keyword>
<dbReference type="KEGG" id="gti:FXF46_15560"/>
<name>A0AAJ0QQ11_GLUTH</name>
<keyword evidence="3" id="KW-0805">Transcription regulation</keyword>
<feature type="domain" description="OmpR/PhoB-type" evidence="9">
    <location>
        <begin position="133"/>
        <end position="230"/>
    </location>
</feature>
<evidence type="ECO:0000256" key="2">
    <source>
        <dbReference type="ARBA" id="ARBA00023012"/>
    </source>
</evidence>
<reference evidence="10 11" key="1">
    <citation type="submission" date="2019-08" db="EMBL/GenBank/DDBJ databases">
        <title>Gluconobacter frateurii HD924 genome.</title>
        <authorList>
            <person name="Liu Y."/>
            <person name="Zhang P."/>
        </authorList>
    </citation>
    <scope>NUCLEOTIDE SEQUENCE [LARGE SCALE GENOMIC DNA]</scope>
    <source>
        <strain evidence="10 11">HD924</strain>
    </source>
</reference>
<dbReference type="Pfam" id="PF00486">
    <property type="entry name" value="Trans_reg_C"/>
    <property type="match status" value="1"/>
</dbReference>
<gene>
    <name evidence="10" type="ORF">FXF46_15560</name>
</gene>
<organism evidence="10 11">
    <name type="scientific">Gluconobacter thailandicus</name>
    <dbReference type="NCBI Taxonomy" id="257438"/>
    <lineage>
        <taxon>Bacteria</taxon>
        <taxon>Pseudomonadati</taxon>
        <taxon>Pseudomonadota</taxon>
        <taxon>Alphaproteobacteria</taxon>
        <taxon>Acetobacterales</taxon>
        <taxon>Acetobacteraceae</taxon>
        <taxon>Gluconobacter</taxon>
    </lineage>
</organism>
<dbReference type="SMART" id="SM00448">
    <property type="entry name" value="REC"/>
    <property type="match status" value="1"/>
</dbReference>
<evidence type="ECO:0000256" key="3">
    <source>
        <dbReference type="ARBA" id="ARBA00023015"/>
    </source>
</evidence>
<dbReference type="InterPro" id="IPR001867">
    <property type="entry name" value="OmpR/PhoB-type_DNA-bd"/>
</dbReference>
<dbReference type="PROSITE" id="PS51755">
    <property type="entry name" value="OMPR_PHOB"/>
    <property type="match status" value="1"/>
</dbReference>
<evidence type="ECO:0000256" key="5">
    <source>
        <dbReference type="ARBA" id="ARBA00023163"/>
    </source>
</evidence>
<dbReference type="InterPro" id="IPR039420">
    <property type="entry name" value="WalR-like"/>
</dbReference>
<dbReference type="Gene3D" id="6.10.250.690">
    <property type="match status" value="1"/>
</dbReference>
<evidence type="ECO:0000313" key="11">
    <source>
        <dbReference type="Proteomes" id="UP000323560"/>
    </source>
</evidence>
<keyword evidence="5" id="KW-0804">Transcription</keyword>
<dbReference type="AlphaFoldDB" id="A0AAJ0QQ11"/>
<dbReference type="InterPro" id="IPR001789">
    <property type="entry name" value="Sig_transdc_resp-reg_receiver"/>
</dbReference>
<protein>
    <submittedName>
        <fullName evidence="10">Response regulator transcription factor</fullName>
    </submittedName>
</protein>
<dbReference type="Gene3D" id="3.40.50.2300">
    <property type="match status" value="1"/>
</dbReference>
<evidence type="ECO:0000259" key="9">
    <source>
        <dbReference type="PROSITE" id="PS51755"/>
    </source>
</evidence>
<feature type="domain" description="Response regulatory" evidence="8">
    <location>
        <begin position="5"/>
        <end position="119"/>
    </location>
</feature>
<dbReference type="EMBL" id="CP043043">
    <property type="protein sequence ID" value="QEH97518.1"/>
    <property type="molecule type" value="Genomic_DNA"/>
</dbReference>
<dbReference type="GO" id="GO:0000156">
    <property type="term" value="F:phosphorelay response regulator activity"/>
    <property type="evidence" value="ECO:0007669"/>
    <property type="project" value="TreeGrafter"/>
</dbReference>
<dbReference type="PANTHER" id="PTHR48111:SF4">
    <property type="entry name" value="DNA-BINDING DUAL TRANSCRIPTIONAL REGULATOR OMPR"/>
    <property type="match status" value="1"/>
</dbReference>
<evidence type="ECO:0000313" key="10">
    <source>
        <dbReference type="EMBL" id="QEH97518.1"/>
    </source>
</evidence>
<dbReference type="SMART" id="SM00862">
    <property type="entry name" value="Trans_reg_C"/>
    <property type="match status" value="1"/>
</dbReference>
<keyword evidence="4 7" id="KW-0238">DNA-binding</keyword>
<dbReference type="SUPFAM" id="SSF46894">
    <property type="entry name" value="C-terminal effector domain of the bipartite response regulators"/>
    <property type="match status" value="1"/>
</dbReference>
<dbReference type="InterPro" id="IPR036388">
    <property type="entry name" value="WH-like_DNA-bd_sf"/>
</dbReference>
<dbReference type="SUPFAM" id="SSF52172">
    <property type="entry name" value="CheY-like"/>
    <property type="match status" value="1"/>
</dbReference>
<dbReference type="RefSeq" id="WP_007283573.1">
    <property type="nucleotide sequence ID" value="NZ_CP043043.1"/>
</dbReference>
<dbReference type="CDD" id="cd00383">
    <property type="entry name" value="trans_reg_C"/>
    <property type="match status" value="1"/>
</dbReference>
<dbReference type="Gene3D" id="1.10.10.10">
    <property type="entry name" value="Winged helix-like DNA-binding domain superfamily/Winged helix DNA-binding domain"/>
    <property type="match status" value="1"/>
</dbReference>
<dbReference type="Pfam" id="PF00072">
    <property type="entry name" value="Response_reg"/>
    <property type="match status" value="1"/>
</dbReference>
<evidence type="ECO:0000259" key="8">
    <source>
        <dbReference type="PROSITE" id="PS50110"/>
    </source>
</evidence>
<proteinExistence type="predicted"/>
<dbReference type="InterPro" id="IPR011006">
    <property type="entry name" value="CheY-like_superfamily"/>
</dbReference>
<evidence type="ECO:0000256" key="4">
    <source>
        <dbReference type="ARBA" id="ARBA00023125"/>
    </source>
</evidence>
<dbReference type="GO" id="GO:0032993">
    <property type="term" value="C:protein-DNA complex"/>
    <property type="evidence" value="ECO:0007669"/>
    <property type="project" value="TreeGrafter"/>
</dbReference>
<evidence type="ECO:0000256" key="7">
    <source>
        <dbReference type="PROSITE-ProRule" id="PRU01091"/>
    </source>
</evidence>
<dbReference type="Proteomes" id="UP000323560">
    <property type="component" value="Chromosome"/>
</dbReference>